<dbReference type="AlphaFoldDB" id="A0AAD2FJW1"/>
<gene>
    <name evidence="2" type="ORF">CYCCA115_LOCUS5182</name>
</gene>
<proteinExistence type="predicted"/>
<accession>A0AAD2FJW1</accession>
<name>A0AAD2FJW1_9STRA</name>
<dbReference type="EMBL" id="CAKOGP040000557">
    <property type="protein sequence ID" value="CAJ1936419.1"/>
    <property type="molecule type" value="Genomic_DNA"/>
</dbReference>
<dbReference type="Proteomes" id="UP001295423">
    <property type="component" value="Unassembled WGS sequence"/>
</dbReference>
<dbReference type="SUPFAM" id="SSF50978">
    <property type="entry name" value="WD40 repeat-like"/>
    <property type="match status" value="1"/>
</dbReference>
<evidence type="ECO:0000256" key="1">
    <source>
        <dbReference type="SAM" id="MobiDB-lite"/>
    </source>
</evidence>
<feature type="region of interest" description="Disordered" evidence="1">
    <location>
        <begin position="445"/>
        <end position="507"/>
    </location>
</feature>
<feature type="compositionally biased region" description="Basic and acidic residues" evidence="1">
    <location>
        <begin position="472"/>
        <end position="487"/>
    </location>
</feature>
<evidence type="ECO:0000313" key="3">
    <source>
        <dbReference type="Proteomes" id="UP001295423"/>
    </source>
</evidence>
<feature type="compositionally biased region" description="Polar residues" evidence="1">
    <location>
        <begin position="116"/>
        <end position="137"/>
    </location>
</feature>
<comment type="caution">
    <text evidence="2">The sequence shown here is derived from an EMBL/GenBank/DDBJ whole genome shotgun (WGS) entry which is preliminary data.</text>
</comment>
<feature type="compositionally biased region" description="Low complexity" evidence="1">
    <location>
        <begin position="138"/>
        <end position="148"/>
    </location>
</feature>
<sequence length="507" mass="55253">MEFQEVMSPMTTPTTCYSGARNGECNTIRLATESNLLGVHIDYKHGIKRVSSEAIRSNFICVGHSQWDNDHNTSVFLNPSRLPVESDEPTLSRPLDRDDADASVVSNSVPAGGASVVSTKSIGTDPQSKSNASSLNTESKSNENQSSSEPEKMDGRLVLTTPEAEYTAVLTGFRPLSPCLACWGDISMGVWLGSADDSQLRLYMPNRANGTLDLVMSLPSEVLAFKTSVLAIDFASTQSLEVLAVACQDGTIKLITWKGDAFEEMGFYQVIVDGPILTVRVQESLGTLNVFVGSLCGYVCLLSRTESHGPNQWDGPKMVVEGLHNQAIESADSVVVVNSFDNIIAVGTHGGRCILCTRIKNRYVKVWECQLPYSVHGILLQRDEDGDRLLLLATTRRSLHLFLKTNGKDFSKGNGLESEATYCAANVQNRLVALLKPEAPLHPEIVGEVEDSNNEVDEPENIQVEEPDQKDEESKNEAEDHSSHETSPEELVAMAKPEEEETAATSS</sequence>
<feature type="region of interest" description="Disordered" evidence="1">
    <location>
        <begin position="78"/>
        <end position="155"/>
    </location>
</feature>
<feature type="compositionally biased region" description="Acidic residues" evidence="1">
    <location>
        <begin position="498"/>
        <end position="507"/>
    </location>
</feature>
<feature type="compositionally biased region" description="Acidic residues" evidence="1">
    <location>
        <begin position="447"/>
        <end position="471"/>
    </location>
</feature>
<keyword evidence="3" id="KW-1185">Reference proteome</keyword>
<organism evidence="2 3">
    <name type="scientific">Cylindrotheca closterium</name>
    <dbReference type="NCBI Taxonomy" id="2856"/>
    <lineage>
        <taxon>Eukaryota</taxon>
        <taxon>Sar</taxon>
        <taxon>Stramenopiles</taxon>
        <taxon>Ochrophyta</taxon>
        <taxon>Bacillariophyta</taxon>
        <taxon>Bacillariophyceae</taxon>
        <taxon>Bacillariophycidae</taxon>
        <taxon>Bacillariales</taxon>
        <taxon>Bacillariaceae</taxon>
        <taxon>Cylindrotheca</taxon>
    </lineage>
</organism>
<dbReference type="InterPro" id="IPR036322">
    <property type="entry name" value="WD40_repeat_dom_sf"/>
</dbReference>
<protein>
    <submittedName>
        <fullName evidence="2">Uncharacterized protein</fullName>
    </submittedName>
</protein>
<reference evidence="2" key="1">
    <citation type="submission" date="2023-08" db="EMBL/GenBank/DDBJ databases">
        <authorList>
            <person name="Audoor S."/>
            <person name="Bilcke G."/>
        </authorList>
    </citation>
    <scope>NUCLEOTIDE SEQUENCE</scope>
</reference>
<evidence type="ECO:0000313" key="2">
    <source>
        <dbReference type="EMBL" id="CAJ1936419.1"/>
    </source>
</evidence>